<evidence type="ECO:0000256" key="11">
    <source>
        <dbReference type="SAM" id="MobiDB-lite"/>
    </source>
</evidence>
<evidence type="ECO:0000256" key="4">
    <source>
        <dbReference type="ARBA" id="ARBA00022723"/>
    </source>
</evidence>
<feature type="compositionally biased region" description="Acidic residues" evidence="11">
    <location>
        <begin position="153"/>
        <end position="165"/>
    </location>
</feature>
<evidence type="ECO:0000256" key="9">
    <source>
        <dbReference type="ARBA" id="ARBA00023163"/>
    </source>
</evidence>
<dbReference type="GO" id="GO:0003677">
    <property type="term" value="F:DNA binding"/>
    <property type="evidence" value="ECO:0007669"/>
    <property type="project" value="UniProtKB-KW"/>
</dbReference>
<evidence type="ECO:0000256" key="6">
    <source>
        <dbReference type="ARBA" id="ARBA00022833"/>
    </source>
</evidence>
<comment type="caution">
    <text evidence="14">The sequence shown here is derived from an EMBL/GenBank/DDBJ whole genome shotgun (WGS) entry which is preliminary data.</text>
</comment>
<dbReference type="InterPro" id="IPR025717">
    <property type="entry name" value="SAP30_zn-finger"/>
</dbReference>
<keyword evidence="9" id="KW-0804">Transcription</keyword>
<dbReference type="Pfam" id="PF13867">
    <property type="entry name" value="SAP30_Sin3_bdg"/>
    <property type="match status" value="1"/>
</dbReference>
<keyword evidence="5" id="KW-0863">Zinc-finger</keyword>
<evidence type="ECO:0000256" key="1">
    <source>
        <dbReference type="ARBA" id="ARBA00004123"/>
    </source>
</evidence>
<feature type="domain" description="Histone deacetylase complex subunit SAP30 Sin3 binding" evidence="13">
    <location>
        <begin position="171"/>
        <end position="218"/>
    </location>
</feature>
<reference evidence="14" key="1">
    <citation type="journal article" date="2021" name="Mol. Ecol. Resour.">
        <title>Apolygus lucorum genome provides insights into omnivorousness and mesophyll feeding.</title>
        <authorList>
            <person name="Liu Y."/>
            <person name="Liu H."/>
            <person name="Wang H."/>
            <person name="Huang T."/>
            <person name="Liu B."/>
            <person name="Yang B."/>
            <person name="Yin L."/>
            <person name="Li B."/>
            <person name="Zhang Y."/>
            <person name="Zhang S."/>
            <person name="Jiang F."/>
            <person name="Zhang X."/>
            <person name="Ren Y."/>
            <person name="Wang B."/>
            <person name="Wang S."/>
            <person name="Lu Y."/>
            <person name="Wu K."/>
            <person name="Fan W."/>
            <person name="Wang G."/>
        </authorList>
    </citation>
    <scope>NUCLEOTIDE SEQUENCE</scope>
    <source>
        <strain evidence="14">12Hb</strain>
    </source>
</reference>
<dbReference type="Proteomes" id="UP000466442">
    <property type="component" value="Unassembled WGS sequence"/>
</dbReference>
<dbReference type="GO" id="GO:0000118">
    <property type="term" value="C:histone deacetylase complex"/>
    <property type="evidence" value="ECO:0007669"/>
    <property type="project" value="TreeGrafter"/>
</dbReference>
<dbReference type="Gene3D" id="6.10.160.20">
    <property type="match status" value="1"/>
</dbReference>
<keyword evidence="10" id="KW-0539">Nucleus</keyword>
<evidence type="ECO:0000259" key="12">
    <source>
        <dbReference type="Pfam" id="PF13866"/>
    </source>
</evidence>
<dbReference type="GO" id="GO:0006355">
    <property type="term" value="P:regulation of DNA-templated transcription"/>
    <property type="evidence" value="ECO:0007669"/>
    <property type="project" value="TreeGrafter"/>
</dbReference>
<keyword evidence="15" id="KW-1185">Reference proteome</keyword>
<dbReference type="InterPro" id="IPR024145">
    <property type="entry name" value="His_deAcase_SAP30/SAP30L"/>
</dbReference>
<keyword evidence="6" id="KW-0862">Zinc</keyword>
<protein>
    <recommendedName>
        <fullName evidence="16">Histone deacetylase complex subunit SAP30 Sin3 binding domain-containing protein</fullName>
    </recommendedName>
</protein>
<accession>A0A8S9XER6</accession>
<dbReference type="AlphaFoldDB" id="A0A8S9XER6"/>
<evidence type="ECO:0008006" key="16">
    <source>
        <dbReference type="Google" id="ProtNLM"/>
    </source>
</evidence>
<sequence>MVTRKSAVHTDTPTLVHLVVVTSLVRRVVAADTVVDIFSIGRFKENTGKIASRPGSSGHFFHAMQREAANNGFSTGEEDSRGPPDQVCCLIDDNYRCTRPAGNASYSKRIQKTVTQKKLRLNLDPSAPNLYICDHHKGVIQTARSKRRRKDSEDDSNEPDPDIPEVDLGQLQVSTLRKYKRHFKVTTRPSLNKAQLAELLLKHFKNLPVDEKRHHIEFLLYYQ</sequence>
<evidence type="ECO:0000313" key="14">
    <source>
        <dbReference type="EMBL" id="KAF6206095.1"/>
    </source>
</evidence>
<feature type="region of interest" description="Disordered" evidence="11">
    <location>
        <begin position="142"/>
        <end position="166"/>
    </location>
</feature>
<keyword evidence="8" id="KW-0238">DNA-binding</keyword>
<dbReference type="InterPro" id="IPR025718">
    <property type="entry name" value="SAP30_Sin3-bd"/>
</dbReference>
<evidence type="ECO:0000256" key="5">
    <source>
        <dbReference type="ARBA" id="ARBA00022771"/>
    </source>
</evidence>
<dbReference type="PANTHER" id="PTHR13286:SF6">
    <property type="entry name" value="HISTONE DEACETYLASE COMPLEX SUBUNIT SAP30L-RELATED"/>
    <property type="match status" value="1"/>
</dbReference>
<dbReference type="GO" id="GO:0008270">
    <property type="term" value="F:zinc ion binding"/>
    <property type="evidence" value="ECO:0007669"/>
    <property type="project" value="UniProtKB-KW"/>
</dbReference>
<keyword evidence="3" id="KW-0678">Repressor</keyword>
<comment type="similarity">
    <text evidence="2">Belongs to the SAP30 family.</text>
</comment>
<dbReference type="Gene3D" id="3.40.1800.30">
    <property type="match status" value="1"/>
</dbReference>
<evidence type="ECO:0000259" key="13">
    <source>
        <dbReference type="Pfam" id="PF13867"/>
    </source>
</evidence>
<dbReference type="OrthoDB" id="510958at2759"/>
<keyword evidence="7" id="KW-0805">Transcription regulation</keyword>
<dbReference type="GO" id="GO:0003712">
    <property type="term" value="F:transcription coregulator activity"/>
    <property type="evidence" value="ECO:0007669"/>
    <property type="project" value="TreeGrafter"/>
</dbReference>
<evidence type="ECO:0000313" key="15">
    <source>
        <dbReference type="Proteomes" id="UP000466442"/>
    </source>
</evidence>
<gene>
    <name evidence="14" type="ORF">GE061_017320</name>
</gene>
<organism evidence="14 15">
    <name type="scientific">Apolygus lucorum</name>
    <name type="common">Small green plant bug</name>
    <name type="synonym">Lygocoris lucorum</name>
    <dbReference type="NCBI Taxonomy" id="248454"/>
    <lineage>
        <taxon>Eukaryota</taxon>
        <taxon>Metazoa</taxon>
        <taxon>Ecdysozoa</taxon>
        <taxon>Arthropoda</taxon>
        <taxon>Hexapoda</taxon>
        <taxon>Insecta</taxon>
        <taxon>Pterygota</taxon>
        <taxon>Neoptera</taxon>
        <taxon>Paraneoptera</taxon>
        <taxon>Hemiptera</taxon>
        <taxon>Heteroptera</taxon>
        <taxon>Panheteroptera</taxon>
        <taxon>Cimicomorpha</taxon>
        <taxon>Miridae</taxon>
        <taxon>Mirini</taxon>
        <taxon>Apolygus</taxon>
    </lineage>
</organism>
<dbReference type="Pfam" id="PF13866">
    <property type="entry name" value="zf-SAP30"/>
    <property type="match status" value="1"/>
</dbReference>
<dbReference type="EMBL" id="WIXP02000008">
    <property type="protein sequence ID" value="KAF6206095.1"/>
    <property type="molecule type" value="Genomic_DNA"/>
</dbReference>
<evidence type="ECO:0000256" key="10">
    <source>
        <dbReference type="ARBA" id="ARBA00023242"/>
    </source>
</evidence>
<proteinExistence type="inferred from homology"/>
<evidence type="ECO:0000256" key="8">
    <source>
        <dbReference type="ARBA" id="ARBA00023125"/>
    </source>
</evidence>
<evidence type="ECO:0000256" key="2">
    <source>
        <dbReference type="ARBA" id="ARBA00006283"/>
    </source>
</evidence>
<name>A0A8S9XER6_APOLU</name>
<evidence type="ECO:0000256" key="7">
    <source>
        <dbReference type="ARBA" id="ARBA00023015"/>
    </source>
</evidence>
<comment type="subcellular location">
    <subcellularLocation>
        <location evidence="1">Nucleus</location>
    </subcellularLocation>
</comment>
<feature type="domain" description="Histone deacetylase complex subunit SAP30 zinc-finger" evidence="12">
    <location>
        <begin position="85"/>
        <end position="154"/>
    </location>
</feature>
<dbReference type="PANTHER" id="PTHR13286">
    <property type="entry name" value="SAP30"/>
    <property type="match status" value="1"/>
</dbReference>
<dbReference type="InterPro" id="IPR038291">
    <property type="entry name" value="SAP30_C_sf"/>
</dbReference>
<evidence type="ECO:0000256" key="3">
    <source>
        <dbReference type="ARBA" id="ARBA00022491"/>
    </source>
</evidence>
<keyword evidence="4" id="KW-0479">Metal-binding</keyword>